<gene>
    <name evidence="2" type="ORF">HPT29_014160</name>
</gene>
<dbReference type="Pfam" id="PF07238">
    <property type="entry name" value="PilZ"/>
    <property type="match status" value="1"/>
</dbReference>
<evidence type="ECO:0000313" key="3">
    <source>
        <dbReference type="Proteomes" id="UP001017257"/>
    </source>
</evidence>
<dbReference type="EMBL" id="CP102845">
    <property type="protein sequence ID" value="UVF17684.1"/>
    <property type="molecule type" value="Genomic_DNA"/>
</dbReference>
<name>A0ABY5RLC7_9HYPH</name>
<feature type="domain" description="PilZ" evidence="1">
    <location>
        <begin position="7"/>
        <end position="86"/>
    </location>
</feature>
<evidence type="ECO:0000313" key="2">
    <source>
        <dbReference type="EMBL" id="UVF17684.1"/>
    </source>
</evidence>
<dbReference type="InterPro" id="IPR009875">
    <property type="entry name" value="PilZ_domain"/>
</dbReference>
<dbReference type="RefSeq" id="WP_173947269.1">
    <property type="nucleotide sequence ID" value="NZ_CP102845.1"/>
</dbReference>
<organism evidence="2 3">
    <name type="scientific">Microvirga terrae</name>
    <dbReference type="NCBI Taxonomy" id="2740529"/>
    <lineage>
        <taxon>Bacteria</taxon>
        <taxon>Pseudomonadati</taxon>
        <taxon>Pseudomonadota</taxon>
        <taxon>Alphaproteobacteria</taxon>
        <taxon>Hyphomicrobiales</taxon>
        <taxon>Methylobacteriaceae</taxon>
        <taxon>Microvirga</taxon>
    </lineage>
</organism>
<dbReference type="Gene3D" id="2.40.10.220">
    <property type="entry name" value="predicted glycosyltransferase like domains"/>
    <property type="match status" value="1"/>
</dbReference>
<dbReference type="Proteomes" id="UP001017257">
    <property type="component" value="Chromosome"/>
</dbReference>
<sequence>MSRRIPERRSSQRHPTYLEGRIAGQTAQAPIACTVWDLSEAGVRLVVTPPADVPLEFELQIPSEGARARVRLVWTTGIHYGARFTD</sequence>
<proteinExistence type="predicted"/>
<reference evidence="2" key="1">
    <citation type="submission" date="2022-08" db="EMBL/GenBank/DDBJ databases">
        <title>Microvirga terrae sp. nov., isolated from soil.</title>
        <authorList>
            <person name="Kim K.H."/>
            <person name="Seo Y.L."/>
            <person name="Kim J.M."/>
            <person name="Lee J.K."/>
            <person name="Han D.M."/>
            <person name="Jeon C.O."/>
        </authorList>
    </citation>
    <scope>NUCLEOTIDE SEQUENCE</scope>
    <source>
        <strain evidence="2">R24</strain>
    </source>
</reference>
<accession>A0ABY5RLC7</accession>
<dbReference type="SUPFAM" id="SSF141371">
    <property type="entry name" value="PilZ domain-like"/>
    <property type="match status" value="1"/>
</dbReference>
<protein>
    <submittedName>
        <fullName evidence="2">PilZ domain-containing protein</fullName>
    </submittedName>
</protein>
<keyword evidence="3" id="KW-1185">Reference proteome</keyword>
<evidence type="ECO:0000259" key="1">
    <source>
        <dbReference type="Pfam" id="PF07238"/>
    </source>
</evidence>